<evidence type="ECO:0000256" key="1">
    <source>
        <dbReference type="SAM" id="MobiDB-lite"/>
    </source>
</evidence>
<dbReference type="RefSeq" id="WP_106245330.1">
    <property type="nucleotide sequence ID" value="NZ_PVNG01000013.1"/>
</dbReference>
<dbReference type="Proteomes" id="UP000238312">
    <property type="component" value="Unassembled WGS sequence"/>
</dbReference>
<dbReference type="GO" id="GO:0016747">
    <property type="term" value="F:acyltransferase activity, transferring groups other than amino-acyl groups"/>
    <property type="evidence" value="ECO:0007669"/>
    <property type="project" value="TreeGrafter"/>
</dbReference>
<name>A0A2T0MUG1_9ACTN</name>
<keyword evidence="3" id="KW-1185">Reference proteome</keyword>
<dbReference type="InterPro" id="IPR029058">
    <property type="entry name" value="AB_hydrolase_fold"/>
</dbReference>
<dbReference type="AlphaFoldDB" id="A0A2T0MUG1"/>
<protein>
    <submittedName>
        <fullName evidence="2">Enterochelin esterase-like enzyme</fullName>
    </submittedName>
</protein>
<reference evidence="2 3" key="1">
    <citation type="submission" date="2018-03" db="EMBL/GenBank/DDBJ databases">
        <title>Genomic Encyclopedia of Type Strains, Phase III (KMG-III): the genomes of soil and plant-associated and newly described type strains.</title>
        <authorList>
            <person name="Whitman W."/>
        </authorList>
    </citation>
    <scope>NUCLEOTIDE SEQUENCE [LARGE SCALE GENOMIC DNA]</scope>
    <source>
        <strain evidence="2 3">CGMCC 4.7104</strain>
    </source>
</reference>
<organism evidence="2 3">
    <name type="scientific">Nonomuraea fuscirosea</name>
    <dbReference type="NCBI Taxonomy" id="1291556"/>
    <lineage>
        <taxon>Bacteria</taxon>
        <taxon>Bacillati</taxon>
        <taxon>Actinomycetota</taxon>
        <taxon>Actinomycetes</taxon>
        <taxon>Streptosporangiales</taxon>
        <taxon>Streptosporangiaceae</taxon>
        <taxon>Nonomuraea</taxon>
    </lineage>
</organism>
<evidence type="ECO:0000313" key="3">
    <source>
        <dbReference type="Proteomes" id="UP000238312"/>
    </source>
</evidence>
<dbReference type="GO" id="GO:0005975">
    <property type="term" value="P:carbohydrate metabolic process"/>
    <property type="evidence" value="ECO:0007669"/>
    <property type="project" value="UniProtKB-ARBA"/>
</dbReference>
<evidence type="ECO:0000313" key="2">
    <source>
        <dbReference type="EMBL" id="PRX62325.1"/>
    </source>
</evidence>
<feature type="region of interest" description="Disordered" evidence="1">
    <location>
        <begin position="365"/>
        <end position="388"/>
    </location>
</feature>
<dbReference type="Pfam" id="PF00756">
    <property type="entry name" value="Esterase"/>
    <property type="match status" value="2"/>
</dbReference>
<accession>A0A2T0MUG1</accession>
<dbReference type="OrthoDB" id="184858at2"/>
<dbReference type="InterPro" id="IPR013783">
    <property type="entry name" value="Ig-like_fold"/>
</dbReference>
<dbReference type="EMBL" id="PVNG01000013">
    <property type="protein sequence ID" value="PRX62325.1"/>
    <property type="molecule type" value="Genomic_DNA"/>
</dbReference>
<dbReference type="InterPro" id="IPR050583">
    <property type="entry name" value="Mycobacterial_A85_antigen"/>
</dbReference>
<dbReference type="PANTHER" id="PTHR48098">
    <property type="entry name" value="ENTEROCHELIN ESTERASE-RELATED"/>
    <property type="match status" value="1"/>
</dbReference>
<dbReference type="Gene3D" id="3.40.50.1820">
    <property type="entry name" value="alpha/beta hydrolase"/>
    <property type="match status" value="2"/>
</dbReference>
<dbReference type="Gene3D" id="2.60.40.10">
    <property type="entry name" value="Immunoglobulins"/>
    <property type="match status" value="1"/>
</dbReference>
<comment type="caution">
    <text evidence="2">The sequence shown here is derived from an EMBL/GenBank/DDBJ whole genome shotgun (WGS) entry which is preliminary data.</text>
</comment>
<proteinExistence type="predicted"/>
<dbReference type="PANTHER" id="PTHR48098:SF1">
    <property type="entry name" value="DIACYLGLYCEROL ACYLTRANSFERASE_MYCOLYLTRANSFERASE AG85A"/>
    <property type="match status" value="1"/>
</dbReference>
<dbReference type="InterPro" id="IPR000801">
    <property type="entry name" value="Esterase-like"/>
</dbReference>
<sequence>MPFLGYHGRSHPQSGGRGLAAITAALLTIAAVLLVPGPAAADTPWLTVSEDGYASFTVPVAAVEAAVGPVSQVAIEGNFGPSSTRAEFGLTRRGDAWSGVLGPLKPGLYSYRVTGDDTKGLKDPTNSTVVASDPLRSTFFVAGDAARPLADAPEGQRGTIDTLTYGAGSKALVWTPPGYTARKPYPVLFLQPGDGVSATDWLDLGRAGQILDNLTIRRAMEPMVVVISDGGAAVGEDLRKAVADRYRVHRDPAHQAIAGVAEGGARALRAALARPSRYAYAGSFSGLLTEVKADNRQVKLVRLYTGNVTDPAYNATVRLTKALDRARVGYEFDGVNPDAGANWNAWQENLADFVPRLFRKVRDHGPSAGHGRLKGEFTPPAPGTTPTPFVTKDGFVTFETTTDFQNAQNVKVWANWAPGGSWLRVPMTRAGDRWRVTVGPLDPWFYYYRLIVDRTSVKDVSNPTKVTTEPTWSTFLVAGERARMVTDVPAGRGGEVERLTYRSAVANEDRTALVWTPPGYDPERAEPYPVFYLQHGGGQNYTDWVEMGRAKQILDHHFLDGNLVPMVVVMGNGNVSDFNKELLENLAPAAREHYNVSSDPSRQALAGLSMGGGQTFGMLKANPGQFAYVAAFSAGFGSGAGVDAQAINDGTRLLRLYVGDRTDFVYPSFMASLDTLNTLGIRYEFDGVTPGPHGWDVWQKNLIDLAPRLFKR</sequence>
<gene>
    <name evidence="2" type="ORF">B0I32_113279</name>
</gene>
<dbReference type="SUPFAM" id="SSF53474">
    <property type="entry name" value="alpha/beta-Hydrolases"/>
    <property type="match status" value="2"/>
</dbReference>